<feature type="region of interest" description="Disordered" evidence="1">
    <location>
        <begin position="8"/>
        <end position="32"/>
    </location>
</feature>
<dbReference type="Proteomes" id="UP000694392">
    <property type="component" value="Unplaced"/>
</dbReference>
<accession>A0A8D0L7U6</accession>
<dbReference type="GO" id="GO:0003677">
    <property type="term" value="F:DNA binding"/>
    <property type="evidence" value="ECO:0007669"/>
    <property type="project" value="Ensembl"/>
</dbReference>
<protein>
    <submittedName>
        <fullName evidence="2">POU class 2 homeobox associating factor 3</fullName>
    </submittedName>
</protein>
<sequence>PSYLEQLVDSYLQTEPPPDASLSSLQSSSHYSPENFQTLCLDQNLVPGSPDSSDLSSPLDYSYSPSQLPPFVPLNYSSPSPLDPKTYVYSTEECSYHQQPQAQYGSFPSVCYCTSCGSEHLDTFKTAEYFPYQSTDCIDYPPTVPIADNFFRRDRSCDICYS</sequence>
<dbReference type="GO" id="GO:0005829">
    <property type="term" value="C:cytosol"/>
    <property type="evidence" value="ECO:0007669"/>
    <property type="project" value="Ensembl"/>
</dbReference>
<dbReference type="InterPro" id="IPR043265">
    <property type="entry name" value="OCAT2"/>
</dbReference>
<reference evidence="2" key="2">
    <citation type="submission" date="2025-09" db="UniProtKB">
        <authorList>
            <consortium name="Ensembl"/>
        </authorList>
    </citation>
    <scope>IDENTIFICATION</scope>
</reference>
<dbReference type="GO" id="GO:0003713">
    <property type="term" value="F:transcription coactivator activity"/>
    <property type="evidence" value="ECO:0007669"/>
    <property type="project" value="Ensembl"/>
</dbReference>
<evidence type="ECO:0000313" key="2">
    <source>
        <dbReference type="Ensembl" id="ENSSPUP00000013971.1"/>
    </source>
</evidence>
<dbReference type="GeneTree" id="ENSGT00420000030454"/>
<name>A0A8D0L7U6_SPHPU</name>
<keyword evidence="3" id="KW-1185">Reference proteome</keyword>
<evidence type="ECO:0000313" key="3">
    <source>
        <dbReference type="Proteomes" id="UP000694392"/>
    </source>
</evidence>
<dbReference type="Ensembl" id="ENSSPUT00000014904.1">
    <property type="protein sequence ID" value="ENSSPUP00000013971.1"/>
    <property type="gene ID" value="ENSSPUG00000010774.1"/>
</dbReference>
<dbReference type="AlphaFoldDB" id="A0A8D0L7U6"/>
<dbReference type="PANTHER" id="PTHR36689">
    <property type="entry name" value="COLORECTAL CANCER-ASSOCIATED PROTEIN 2"/>
    <property type="match status" value="1"/>
</dbReference>
<evidence type="ECO:0000256" key="1">
    <source>
        <dbReference type="SAM" id="MobiDB-lite"/>
    </source>
</evidence>
<dbReference type="GO" id="GO:0005654">
    <property type="term" value="C:nucleoplasm"/>
    <property type="evidence" value="ECO:0007669"/>
    <property type="project" value="Ensembl"/>
</dbReference>
<dbReference type="OMA" id="HGYPQED"/>
<dbReference type="PANTHER" id="PTHR36689:SF1">
    <property type="entry name" value="POU CLASS 2 HOMEOBOX ASSOCIATING FACTOR 3"/>
    <property type="match status" value="1"/>
</dbReference>
<proteinExistence type="predicted"/>
<organism evidence="2 3">
    <name type="scientific">Sphenodon punctatus</name>
    <name type="common">Tuatara</name>
    <name type="synonym">Hatteria punctata</name>
    <dbReference type="NCBI Taxonomy" id="8508"/>
    <lineage>
        <taxon>Eukaryota</taxon>
        <taxon>Metazoa</taxon>
        <taxon>Chordata</taxon>
        <taxon>Craniata</taxon>
        <taxon>Vertebrata</taxon>
        <taxon>Euteleostomi</taxon>
        <taxon>Lepidosauria</taxon>
        <taxon>Sphenodontia</taxon>
        <taxon>Sphenodontidae</taxon>
        <taxon>Sphenodon</taxon>
    </lineage>
</organism>
<gene>
    <name evidence="2" type="primary">POU2AF3</name>
</gene>
<reference evidence="2" key="1">
    <citation type="submission" date="2025-08" db="UniProtKB">
        <authorList>
            <consortium name="Ensembl"/>
        </authorList>
    </citation>
    <scope>IDENTIFICATION</scope>
</reference>